<evidence type="ECO:0000256" key="3">
    <source>
        <dbReference type="ARBA" id="ARBA00023125"/>
    </source>
</evidence>
<name>A0A381V7J4_9ZZZZ</name>
<dbReference type="Gene3D" id="1.10.10.10">
    <property type="entry name" value="Winged helix-like DNA-binding domain superfamily/Winged helix DNA-binding domain"/>
    <property type="match status" value="1"/>
</dbReference>
<dbReference type="GO" id="GO:0003700">
    <property type="term" value="F:DNA-binding transcription factor activity"/>
    <property type="evidence" value="ECO:0007669"/>
    <property type="project" value="InterPro"/>
</dbReference>
<dbReference type="InterPro" id="IPR000847">
    <property type="entry name" value="LysR_HTH_N"/>
</dbReference>
<evidence type="ECO:0000313" key="6">
    <source>
        <dbReference type="EMBL" id="SVA36345.1"/>
    </source>
</evidence>
<dbReference type="InterPro" id="IPR036388">
    <property type="entry name" value="WH-like_DNA-bd_sf"/>
</dbReference>
<comment type="similarity">
    <text evidence="1">Belongs to the LysR transcriptional regulatory family.</text>
</comment>
<dbReference type="AlphaFoldDB" id="A0A381V7J4"/>
<keyword evidence="2" id="KW-0805">Transcription regulation</keyword>
<evidence type="ECO:0000256" key="4">
    <source>
        <dbReference type="ARBA" id="ARBA00023163"/>
    </source>
</evidence>
<keyword evidence="4" id="KW-0804">Transcription</keyword>
<dbReference type="SUPFAM" id="SSF46785">
    <property type="entry name" value="Winged helix' DNA-binding domain"/>
    <property type="match status" value="1"/>
</dbReference>
<dbReference type="SUPFAM" id="SSF53850">
    <property type="entry name" value="Periplasmic binding protein-like II"/>
    <property type="match status" value="1"/>
</dbReference>
<dbReference type="Pfam" id="PF00126">
    <property type="entry name" value="HTH_1"/>
    <property type="match status" value="1"/>
</dbReference>
<feature type="domain" description="HTH lysR-type" evidence="5">
    <location>
        <begin position="1"/>
        <end position="58"/>
    </location>
</feature>
<proteinExistence type="inferred from homology"/>
<dbReference type="GO" id="GO:0043565">
    <property type="term" value="F:sequence-specific DNA binding"/>
    <property type="evidence" value="ECO:0007669"/>
    <property type="project" value="TreeGrafter"/>
</dbReference>
<dbReference type="PROSITE" id="PS50931">
    <property type="entry name" value="HTH_LYSR"/>
    <property type="match status" value="1"/>
</dbReference>
<keyword evidence="3" id="KW-0238">DNA-binding</keyword>
<sequence length="290" mass="32597">MRPRQIEVFNAVYSSGSVTRAAKILNVSQPSVSKVLAHAEQQLGYLLFERINRRLIPTPEAHALFSHSEKMEQIIVDISQMAINLATTPLNTIRVACTPSLGIDLIPGAIINFSKNHPNTKFEVATLHHDQISHAIKEMTIDIGIALDPKYDEEIRQKRMMHCKFVVITPTSYDFKKLKVGRNDIKNEPFIKLNPKGPLGEKLEQYFIDNEYNLNFVSTSDTHQVAKTLVAKGMGITIIDEITAKSTSADTVKVWELTPPLTFNVALMHLKSKPLTVIAKKFMNSLLKHN</sequence>
<dbReference type="Gene3D" id="3.40.190.290">
    <property type="match status" value="1"/>
</dbReference>
<dbReference type="PANTHER" id="PTHR30427">
    <property type="entry name" value="TRANSCRIPTIONAL ACTIVATOR PROTEIN LYSR"/>
    <property type="match status" value="1"/>
</dbReference>
<dbReference type="GO" id="GO:0010628">
    <property type="term" value="P:positive regulation of gene expression"/>
    <property type="evidence" value="ECO:0007669"/>
    <property type="project" value="TreeGrafter"/>
</dbReference>
<evidence type="ECO:0000256" key="1">
    <source>
        <dbReference type="ARBA" id="ARBA00009437"/>
    </source>
</evidence>
<gene>
    <name evidence="6" type="ORF">METZ01_LOCUS89199</name>
</gene>
<evidence type="ECO:0000259" key="5">
    <source>
        <dbReference type="PROSITE" id="PS50931"/>
    </source>
</evidence>
<evidence type="ECO:0000256" key="2">
    <source>
        <dbReference type="ARBA" id="ARBA00023015"/>
    </source>
</evidence>
<dbReference type="InterPro" id="IPR005119">
    <property type="entry name" value="LysR_subst-bd"/>
</dbReference>
<dbReference type="CDD" id="cd05466">
    <property type="entry name" value="PBP2_LTTR_substrate"/>
    <property type="match status" value="1"/>
</dbReference>
<dbReference type="EMBL" id="UINC01008065">
    <property type="protein sequence ID" value="SVA36345.1"/>
    <property type="molecule type" value="Genomic_DNA"/>
</dbReference>
<organism evidence="6">
    <name type="scientific">marine metagenome</name>
    <dbReference type="NCBI Taxonomy" id="408172"/>
    <lineage>
        <taxon>unclassified sequences</taxon>
        <taxon>metagenomes</taxon>
        <taxon>ecological metagenomes</taxon>
    </lineage>
</organism>
<protein>
    <recommendedName>
        <fullName evidence="5">HTH lysR-type domain-containing protein</fullName>
    </recommendedName>
</protein>
<dbReference type="PRINTS" id="PR00039">
    <property type="entry name" value="HTHLYSR"/>
</dbReference>
<accession>A0A381V7J4</accession>
<dbReference type="Pfam" id="PF03466">
    <property type="entry name" value="LysR_substrate"/>
    <property type="match status" value="1"/>
</dbReference>
<dbReference type="InterPro" id="IPR036390">
    <property type="entry name" value="WH_DNA-bd_sf"/>
</dbReference>
<dbReference type="PANTHER" id="PTHR30427:SF1">
    <property type="entry name" value="TRANSCRIPTIONAL ACTIVATOR PROTEIN LYSR"/>
    <property type="match status" value="1"/>
</dbReference>
<reference evidence="6" key="1">
    <citation type="submission" date="2018-05" db="EMBL/GenBank/DDBJ databases">
        <authorList>
            <person name="Lanie J.A."/>
            <person name="Ng W.-L."/>
            <person name="Kazmierczak K.M."/>
            <person name="Andrzejewski T.M."/>
            <person name="Davidsen T.M."/>
            <person name="Wayne K.J."/>
            <person name="Tettelin H."/>
            <person name="Glass J.I."/>
            <person name="Rusch D."/>
            <person name="Podicherti R."/>
            <person name="Tsui H.-C.T."/>
            <person name="Winkler M.E."/>
        </authorList>
    </citation>
    <scope>NUCLEOTIDE SEQUENCE</scope>
</reference>